<sequence>MYRALSELPVPTGAQFINDVVQVSSSVRDNVRDVKRSLSTAIFVGSQATAATPAVDMGDAVASFSAPPRTVCSPYRAVLRETTEKKRYIEIWAGDVLAMSKDVTEAHGPFYTDEFLSALSFSPIDMAFMYVAEGNEPTQPSEKFKFVPHLGEGLAGRKRPTIFIFRWDPSANPCQMSLASVSPILPPDYPVLFGQPVFSPLDKNTIYATGYEYTPDGRLLGVRWCTNRPSGIWEVKLPPTTEGMEDASPTSLRCVSTKLTPSNLSCRSPRIYFDPSNSVAKLFWLSAASGGPHWATFSLQVRDLTVPDSNSQVLVDTVWEPRESDSFPGLYLDSNLPLSTFVKLGEQVFCVFSSIWGSRNTVLLVSVADGSVRDLTPDSDGKLYSWSMLATDGINRLVCSRSSPTNPYEVVLGELDPLGKTSWRVIHSPYIPARLADRLIRLIFLYHPDSRTRKDGDRRY</sequence>
<proteinExistence type="inferred from homology"/>
<dbReference type="Proteomes" id="UP000623467">
    <property type="component" value="Unassembled WGS sequence"/>
</dbReference>
<dbReference type="SUPFAM" id="SSF82171">
    <property type="entry name" value="DPP6 N-terminal domain-like"/>
    <property type="match status" value="1"/>
</dbReference>
<comment type="caution">
    <text evidence="4">The sequence shown here is derived from an EMBL/GenBank/DDBJ whole genome shotgun (WGS) entry which is preliminary data.</text>
</comment>
<reference evidence="4" key="1">
    <citation type="submission" date="2020-05" db="EMBL/GenBank/DDBJ databases">
        <title>Mycena genomes resolve the evolution of fungal bioluminescence.</title>
        <authorList>
            <person name="Tsai I.J."/>
        </authorList>
    </citation>
    <scope>NUCLEOTIDE SEQUENCE</scope>
    <source>
        <strain evidence="4">160909Yilan</strain>
    </source>
</reference>
<evidence type="ECO:0000256" key="2">
    <source>
        <dbReference type="ARBA" id="ARBA00022801"/>
    </source>
</evidence>
<dbReference type="InterPro" id="IPR045550">
    <property type="entry name" value="AARE_N"/>
</dbReference>
<evidence type="ECO:0000259" key="3">
    <source>
        <dbReference type="Pfam" id="PF19283"/>
    </source>
</evidence>
<feature type="domain" description="Acylamino-acid-releasing enzyme N-terminal" evidence="3">
    <location>
        <begin position="86"/>
        <end position="416"/>
    </location>
</feature>
<protein>
    <submittedName>
        <fullName evidence="4">Peptidase-S9 domain-containing protein</fullName>
    </submittedName>
</protein>
<dbReference type="GO" id="GO:0004252">
    <property type="term" value="F:serine-type endopeptidase activity"/>
    <property type="evidence" value="ECO:0007669"/>
    <property type="project" value="TreeGrafter"/>
</dbReference>
<dbReference type="OrthoDB" id="43744at2759"/>
<keyword evidence="2" id="KW-0378">Hydrolase</keyword>
<name>A0A8H6ZEH9_9AGAR</name>
<dbReference type="PANTHER" id="PTHR42776:SF4">
    <property type="entry name" value="ACYLAMINO-ACID-RELEASING ENZYME"/>
    <property type="match status" value="1"/>
</dbReference>
<comment type="similarity">
    <text evidence="1">Belongs to the peptidase S9C family.</text>
</comment>
<evidence type="ECO:0000256" key="1">
    <source>
        <dbReference type="ARBA" id="ARBA00010040"/>
    </source>
</evidence>
<dbReference type="Pfam" id="PF19283">
    <property type="entry name" value="APEH_N"/>
    <property type="match status" value="1"/>
</dbReference>
<organism evidence="4 5">
    <name type="scientific">Mycena sanguinolenta</name>
    <dbReference type="NCBI Taxonomy" id="230812"/>
    <lineage>
        <taxon>Eukaryota</taxon>
        <taxon>Fungi</taxon>
        <taxon>Dikarya</taxon>
        <taxon>Basidiomycota</taxon>
        <taxon>Agaricomycotina</taxon>
        <taxon>Agaricomycetes</taxon>
        <taxon>Agaricomycetidae</taxon>
        <taxon>Agaricales</taxon>
        <taxon>Marasmiineae</taxon>
        <taxon>Mycenaceae</taxon>
        <taxon>Mycena</taxon>
    </lineage>
</organism>
<dbReference type="PANTHER" id="PTHR42776">
    <property type="entry name" value="SERINE PEPTIDASE S9 FAMILY MEMBER"/>
    <property type="match status" value="1"/>
</dbReference>
<accession>A0A8H6ZEH9</accession>
<gene>
    <name evidence="4" type="ORF">MSAN_00298300</name>
</gene>
<dbReference type="EMBL" id="JACAZH010000002">
    <property type="protein sequence ID" value="KAF7374165.1"/>
    <property type="molecule type" value="Genomic_DNA"/>
</dbReference>
<evidence type="ECO:0000313" key="5">
    <source>
        <dbReference type="Proteomes" id="UP000623467"/>
    </source>
</evidence>
<dbReference type="AlphaFoldDB" id="A0A8H6ZEH9"/>
<evidence type="ECO:0000313" key="4">
    <source>
        <dbReference type="EMBL" id="KAF7374165.1"/>
    </source>
</evidence>
<keyword evidence="5" id="KW-1185">Reference proteome</keyword>